<feature type="transmembrane region" description="Helical" evidence="1">
    <location>
        <begin position="108"/>
        <end position="130"/>
    </location>
</feature>
<keyword evidence="1" id="KW-0812">Transmembrane</keyword>
<sequence>MRPIIEVTAKLLIYFLFFTGIYIIVQPHLHDLIRAYRHRARIKRLQEAGAGRTDRPAAERSALYRHMDMLLQSTWKYYTDRTPANFVILTVSLFLSGFSVYTRYTGRVALSLVFAVLTALIPYICLWLYLQIIRSQTSYQLVPAVSQLLGSYRVCSGNIYFAVLETIRNLEDNYLKKAFIALANKIQNRKNDRDIEDAVELFVFRIQTSWAKQLGVLLLNALIDGRNIEQSLSNIVADMKDGQNIIEEERSHSQETIYLGFLPLFLFPGSMLFMQAMGGQFNVLRYQFTTNTGLTSFLVTLFLCFAAFVTALVLRKPRNDI</sequence>
<feature type="transmembrane region" description="Helical" evidence="1">
    <location>
        <begin position="12"/>
        <end position="33"/>
    </location>
</feature>
<comment type="caution">
    <text evidence="2">The sequence shown here is derived from an EMBL/GenBank/DDBJ whole genome shotgun (WGS) entry which is preliminary data.</text>
</comment>
<evidence type="ECO:0000256" key="1">
    <source>
        <dbReference type="SAM" id="Phobius"/>
    </source>
</evidence>
<feature type="transmembrane region" description="Helical" evidence="1">
    <location>
        <begin position="84"/>
        <end position="102"/>
    </location>
</feature>
<dbReference type="Proteomes" id="UP000037175">
    <property type="component" value="Unassembled WGS sequence"/>
</dbReference>
<reference evidence="3" key="1">
    <citation type="submission" date="2015-07" db="EMBL/GenBank/DDBJ databases">
        <title>Complete Genome of Thermincola ferriacetica strain Z-0001T.</title>
        <authorList>
            <person name="Lusk B."/>
            <person name="Badalamenti J.P."/>
            <person name="Parameswaran P."/>
            <person name="Bond D.R."/>
            <person name="Torres C.I."/>
        </authorList>
    </citation>
    <scope>NUCLEOTIDE SEQUENCE [LARGE SCALE GENOMIC DNA]</scope>
    <source>
        <strain evidence="3">Z-0001</strain>
    </source>
</reference>
<keyword evidence="1" id="KW-0472">Membrane</keyword>
<organism evidence="2 3">
    <name type="scientific">Thermincola ferriacetica</name>
    <dbReference type="NCBI Taxonomy" id="281456"/>
    <lineage>
        <taxon>Bacteria</taxon>
        <taxon>Bacillati</taxon>
        <taxon>Bacillota</taxon>
        <taxon>Clostridia</taxon>
        <taxon>Eubacteriales</taxon>
        <taxon>Thermincolaceae</taxon>
        <taxon>Thermincola</taxon>
    </lineage>
</organism>
<name>A0A0L6W4D3_9FIRM</name>
<dbReference type="RefSeq" id="WP_052217047.1">
    <property type="nucleotide sequence ID" value="NZ_LGTE01000004.1"/>
</dbReference>
<evidence type="ECO:0008006" key="4">
    <source>
        <dbReference type="Google" id="ProtNLM"/>
    </source>
</evidence>
<evidence type="ECO:0000313" key="2">
    <source>
        <dbReference type="EMBL" id="KNZ70336.1"/>
    </source>
</evidence>
<accession>A0A0L6W4D3</accession>
<dbReference type="AlphaFoldDB" id="A0A0L6W4D3"/>
<proteinExistence type="predicted"/>
<feature type="transmembrane region" description="Helical" evidence="1">
    <location>
        <begin position="256"/>
        <end position="274"/>
    </location>
</feature>
<protein>
    <recommendedName>
        <fullName evidence="4">Type II secretion system F domain-containing protein</fullName>
    </recommendedName>
</protein>
<dbReference type="EMBL" id="LGTE01000004">
    <property type="protein sequence ID" value="KNZ70336.1"/>
    <property type="molecule type" value="Genomic_DNA"/>
</dbReference>
<keyword evidence="3" id="KW-1185">Reference proteome</keyword>
<gene>
    <name evidence="2" type="ORF">Tfer_0896</name>
</gene>
<feature type="transmembrane region" description="Helical" evidence="1">
    <location>
        <begin position="294"/>
        <end position="314"/>
    </location>
</feature>
<evidence type="ECO:0000313" key="3">
    <source>
        <dbReference type="Proteomes" id="UP000037175"/>
    </source>
</evidence>
<keyword evidence="1" id="KW-1133">Transmembrane helix</keyword>